<keyword evidence="5 7" id="KW-1133">Transmembrane helix</keyword>
<feature type="transmembrane region" description="Helical" evidence="7">
    <location>
        <begin position="370"/>
        <end position="394"/>
    </location>
</feature>
<dbReference type="EMBL" id="SZZP01000012">
    <property type="protein sequence ID" value="TKV79717.1"/>
    <property type="molecule type" value="Genomic_DNA"/>
</dbReference>
<evidence type="ECO:0000256" key="1">
    <source>
        <dbReference type="ARBA" id="ARBA00004651"/>
    </source>
</evidence>
<dbReference type="PANTHER" id="PTHR23513">
    <property type="entry name" value="INTEGRAL MEMBRANE EFFLUX PROTEIN-RELATED"/>
    <property type="match status" value="1"/>
</dbReference>
<sequence length="407" mass="42559">MSSATPAGARDLLGHRPFLFFLSSRSLSRFSSQIGAVAIGWQIYDLTGSAFDLGMVGLVQFLPTALLVFVAGHAADRFERKRVVQACQIAEALTALFLAASTFAGTISEIQIFVATFVLGIAGAFESPATAALLPLIAPQGSLQRATAISSGAAQLATITGPALGGFAYALMPSAPYGIMMVFWLFGALLTGGIGRLQQAPVKNGGSSDDLFAGVTFVRRNPAILGTISLDLFAVLFGGVTALLPIYARDILQAGPLGLGILRAAPAVGALLMTMVLARHTINRRVGMRMFQAVIVFGVATVVFALSHWMWLSAFALAVLGAADTISVVIRFSLVQLATPDEMRGRVGAVNFLFINASNQLGQFESGVTAALLGTVPSAVLGGVATVAVALLWMKLFPALRDVEKLE</sequence>
<feature type="transmembrane region" description="Helical" evidence="7">
    <location>
        <begin position="260"/>
        <end position="278"/>
    </location>
</feature>
<evidence type="ECO:0000313" key="9">
    <source>
        <dbReference type="Proteomes" id="UP000305095"/>
    </source>
</evidence>
<dbReference type="Gene3D" id="1.20.1250.20">
    <property type="entry name" value="MFS general substrate transporter like domains"/>
    <property type="match status" value="1"/>
</dbReference>
<dbReference type="InterPro" id="IPR010290">
    <property type="entry name" value="TM_effector"/>
</dbReference>
<dbReference type="Pfam" id="PF05977">
    <property type="entry name" value="MFS_3"/>
    <property type="match status" value="1"/>
</dbReference>
<comment type="subcellular location">
    <subcellularLocation>
        <location evidence="1">Cell membrane</location>
        <topology evidence="1">Multi-pass membrane protein</topology>
    </subcellularLocation>
</comment>
<keyword evidence="6 7" id="KW-0472">Membrane</keyword>
<dbReference type="SUPFAM" id="SSF103473">
    <property type="entry name" value="MFS general substrate transporter"/>
    <property type="match status" value="1"/>
</dbReference>
<organism evidence="8 9">
    <name type="scientific">Bradyrhizobium elkanii</name>
    <dbReference type="NCBI Taxonomy" id="29448"/>
    <lineage>
        <taxon>Bacteria</taxon>
        <taxon>Pseudomonadati</taxon>
        <taxon>Pseudomonadota</taxon>
        <taxon>Alphaproteobacteria</taxon>
        <taxon>Hyphomicrobiales</taxon>
        <taxon>Nitrobacteraceae</taxon>
        <taxon>Bradyrhizobium</taxon>
    </lineage>
</organism>
<feature type="transmembrane region" description="Helical" evidence="7">
    <location>
        <begin position="177"/>
        <end position="197"/>
    </location>
</feature>
<feature type="transmembrane region" description="Helical" evidence="7">
    <location>
        <begin position="228"/>
        <end position="248"/>
    </location>
</feature>
<evidence type="ECO:0000256" key="3">
    <source>
        <dbReference type="ARBA" id="ARBA00022475"/>
    </source>
</evidence>
<dbReference type="RefSeq" id="WP_137479992.1">
    <property type="nucleotide sequence ID" value="NZ_SZZP01000012.1"/>
</dbReference>
<evidence type="ECO:0000313" key="8">
    <source>
        <dbReference type="EMBL" id="TKV79717.1"/>
    </source>
</evidence>
<accession>A0A4U6RWZ2</accession>
<feature type="transmembrane region" description="Helical" evidence="7">
    <location>
        <begin position="290"/>
        <end position="309"/>
    </location>
</feature>
<dbReference type="InterPro" id="IPR036259">
    <property type="entry name" value="MFS_trans_sf"/>
</dbReference>
<dbReference type="CDD" id="cd06173">
    <property type="entry name" value="MFS_MefA_like"/>
    <property type="match status" value="1"/>
</dbReference>
<gene>
    <name evidence="8" type="ORF">FDV58_21440</name>
</gene>
<evidence type="ECO:0000256" key="4">
    <source>
        <dbReference type="ARBA" id="ARBA00022692"/>
    </source>
</evidence>
<feature type="transmembrane region" description="Helical" evidence="7">
    <location>
        <begin position="50"/>
        <end position="71"/>
    </location>
</feature>
<dbReference type="PANTHER" id="PTHR23513:SF9">
    <property type="entry name" value="ENTEROBACTIN EXPORTER ENTS"/>
    <property type="match status" value="1"/>
</dbReference>
<evidence type="ECO:0000256" key="2">
    <source>
        <dbReference type="ARBA" id="ARBA00022448"/>
    </source>
</evidence>
<dbReference type="AlphaFoldDB" id="A0A4U6RWZ2"/>
<evidence type="ECO:0000256" key="5">
    <source>
        <dbReference type="ARBA" id="ARBA00022989"/>
    </source>
</evidence>
<reference evidence="8 9" key="1">
    <citation type="submission" date="2019-05" db="EMBL/GenBank/DDBJ databases">
        <title>Draft Genome of Bradyrhizobium elkanii strain SEMIA 938, Used in Commercial Inoculants for Lupinus spp. in Brazil.</title>
        <authorList>
            <person name="Hungria M."/>
            <person name="Delamuta J.R.M."/>
            <person name="Ribeiro R.A."/>
            <person name="Nogueira M.A."/>
        </authorList>
    </citation>
    <scope>NUCLEOTIDE SEQUENCE [LARGE SCALE GENOMIC DNA]</scope>
    <source>
        <strain evidence="8 9">Semia 938</strain>
    </source>
</reference>
<comment type="caution">
    <text evidence="8">The sequence shown here is derived from an EMBL/GenBank/DDBJ whole genome shotgun (WGS) entry which is preliminary data.</text>
</comment>
<proteinExistence type="predicted"/>
<evidence type="ECO:0000256" key="7">
    <source>
        <dbReference type="SAM" id="Phobius"/>
    </source>
</evidence>
<protein>
    <submittedName>
        <fullName evidence="8">MFS transporter</fullName>
    </submittedName>
</protein>
<dbReference type="Proteomes" id="UP000305095">
    <property type="component" value="Unassembled WGS sequence"/>
</dbReference>
<keyword evidence="2" id="KW-0813">Transport</keyword>
<evidence type="ECO:0000256" key="6">
    <source>
        <dbReference type="ARBA" id="ARBA00023136"/>
    </source>
</evidence>
<keyword evidence="4 7" id="KW-0812">Transmembrane</keyword>
<keyword evidence="3" id="KW-1003">Cell membrane</keyword>
<feature type="transmembrane region" description="Helical" evidence="7">
    <location>
        <begin position="83"/>
        <end position="104"/>
    </location>
</feature>
<name>A0A4U6RWZ2_BRAEL</name>
<dbReference type="GO" id="GO:0005886">
    <property type="term" value="C:plasma membrane"/>
    <property type="evidence" value="ECO:0007669"/>
    <property type="project" value="UniProtKB-SubCell"/>
</dbReference>